<proteinExistence type="predicted"/>
<organism evidence="3 4">
    <name type="scientific">Streptomyces thermoviolaceus subsp. thermoviolaceus</name>
    <dbReference type="NCBI Taxonomy" id="66860"/>
    <lineage>
        <taxon>Bacteria</taxon>
        <taxon>Bacillati</taxon>
        <taxon>Actinomycetota</taxon>
        <taxon>Actinomycetes</taxon>
        <taxon>Kitasatosporales</taxon>
        <taxon>Streptomycetaceae</taxon>
        <taxon>Streptomyces</taxon>
    </lineage>
</organism>
<comment type="caution">
    <text evidence="3">The sequence shown here is derived from an EMBL/GenBank/DDBJ whole genome shotgun (WGS) entry which is preliminary data.</text>
</comment>
<evidence type="ECO:0000313" key="4">
    <source>
        <dbReference type="Proteomes" id="UP000635996"/>
    </source>
</evidence>
<feature type="signal peptide" evidence="2">
    <location>
        <begin position="1"/>
        <end position="32"/>
    </location>
</feature>
<dbReference type="Proteomes" id="UP000635996">
    <property type="component" value="Unassembled WGS sequence"/>
</dbReference>
<protein>
    <recommendedName>
        <fullName evidence="5">Lipoprotein</fullName>
    </recommendedName>
</protein>
<evidence type="ECO:0000313" key="3">
    <source>
        <dbReference type="EMBL" id="NJP13665.1"/>
    </source>
</evidence>
<dbReference type="EMBL" id="JAATEL010000004">
    <property type="protein sequence ID" value="NJP13665.1"/>
    <property type="molecule type" value="Genomic_DNA"/>
</dbReference>
<dbReference type="PROSITE" id="PS51257">
    <property type="entry name" value="PROKAR_LIPOPROTEIN"/>
    <property type="match status" value="1"/>
</dbReference>
<sequence>MGEKGRSVRTVRGRRAAAVAALAAAAVCGVAACDPAGLNAAAVAYTTDETATAELHRRHLPVRWLACTAHDHATGTGAAAAPSSRTTIASVDCRGRTRDDREITVTGEVTRAVGGVCVRGDLTARVGGAVLFRTDGLGDCDAGTAPAYRPLGAAPAYRPPGAPTACRPPDDTGRPPASAVPVTRTAPCPGDPVRRHGEVA</sequence>
<accession>A0ABX0YRJ8</accession>
<reference evidence="3 4" key="1">
    <citation type="submission" date="2020-03" db="EMBL/GenBank/DDBJ databases">
        <title>WGS of actinomycetes isolated from Thailand.</title>
        <authorList>
            <person name="Thawai C."/>
        </authorList>
    </citation>
    <scope>NUCLEOTIDE SEQUENCE [LARGE SCALE GENOMIC DNA]</scope>
    <source>
        <strain evidence="3 4">NBRC 13905</strain>
    </source>
</reference>
<feature type="region of interest" description="Disordered" evidence="1">
    <location>
        <begin position="153"/>
        <end position="200"/>
    </location>
</feature>
<evidence type="ECO:0000256" key="2">
    <source>
        <dbReference type="SAM" id="SignalP"/>
    </source>
</evidence>
<keyword evidence="4" id="KW-1185">Reference proteome</keyword>
<keyword evidence="2" id="KW-0732">Signal</keyword>
<evidence type="ECO:0008006" key="5">
    <source>
        <dbReference type="Google" id="ProtNLM"/>
    </source>
</evidence>
<dbReference type="RefSeq" id="WP_125497947.1">
    <property type="nucleotide sequence ID" value="NZ_BMVZ01000012.1"/>
</dbReference>
<name>A0ABX0YRJ8_STRTL</name>
<gene>
    <name evidence="3" type="ORF">HCJ95_04990</name>
</gene>
<feature type="chain" id="PRO_5046639310" description="Lipoprotein" evidence="2">
    <location>
        <begin position="33"/>
        <end position="200"/>
    </location>
</feature>
<evidence type="ECO:0000256" key="1">
    <source>
        <dbReference type="SAM" id="MobiDB-lite"/>
    </source>
</evidence>